<evidence type="ECO:0000313" key="3">
    <source>
        <dbReference type="Proteomes" id="UP000562322"/>
    </source>
</evidence>
<dbReference type="Proteomes" id="UP000562322">
    <property type="component" value="Unassembled WGS sequence"/>
</dbReference>
<feature type="compositionally biased region" description="Low complexity" evidence="1">
    <location>
        <begin position="78"/>
        <end position="88"/>
    </location>
</feature>
<keyword evidence="3" id="KW-1185">Reference proteome</keyword>
<sequence length="296" mass="31065">VERQLRHRSCWAPRPGLGPGGDEPQVPAVGEGDAACLPEQEWGGSDSRQQELYRMAAKGSYEAAVSLAALRLLEPRTSSRARAAGAGAQHQPFAHPLPPLGPGDASSKPALLLPAQDGEDSATRSHGLLEKGALPRHVGGAGEKIVIKTEEQQPQEEGSEMLALPQAPSARLEEEVPLSQELPVPWESHAGLDEQKGAGEALGELCEHGAAQPEFKPVVVPVEARPAPALPFPAEHGHGMGTDQPFALPQGVPLGEDTATEAASAQPSAEERGPCAVGDEPRALPLGWKSVRLKRN</sequence>
<evidence type="ECO:0000256" key="1">
    <source>
        <dbReference type="SAM" id="MobiDB-lite"/>
    </source>
</evidence>
<feature type="non-terminal residue" evidence="2">
    <location>
        <position position="296"/>
    </location>
</feature>
<feature type="non-terminal residue" evidence="2">
    <location>
        <position position="1"/>
    </location>
</feature>
<proteinExistence type="predicted"/>
<feature type="region of interest" description="Disordered" evidence="1">
    <location>
        <begin position="229"/>
        <end position="282"/>
    </location>
</feature>
<name>A0A7L0WVL1_ALELA</name>
<dbReference type="EMBL" id="VXAV01011453">
    <property type="protein sequence ID" value="NXL95208.1"/>
    <property type="molecule type" value="Genomic_DNA"/>
</dbReference>
<evidence type="ECO:0000313" key="2">
    <source>
        <dbReference type="EMBL" id="NXL95208.1"/>
    </source>
</evidence>
<reference evidence="2 3" key="1">
    <citation type="submission" date="2019-09" db="EMBL/GenBank/DDBJ databases">
        <title>Bird 10,000 Genomes (B10K) Project - Family phase.</title>
        <authorList>
            <person name="Zhang G."/>
        </authorList>
    </citation>
    <scope>NUCLEOTIDE SEQUENCE [LARGE SCALE GENOMIC DNA]</scope>
    <source>
        <strain evidence="2">B10K-DU-001-39</strain>
        <tissue evidence="2">Muscle</tissue>
    </source>
</reference>
<protein>
    <submittedName>
        <fullName evidence="2">ZN777 protein</fullName>
    </submittedName>
</protein>
<gene>
    <name evidence="2" type="primary">Znf777_1</name>
    <name evidence="2" type="ORF">ALELAT_R10115</name>
</gene>
<feature type="region of interest" description="Disordered" evidence="1">
    <location>
        <begin position="1"/>
        <end position="48"/>
    </location>
</feature>
<organism evidence="2 3">
    <name type="scientific">Alectura lathami</name>
    <name type="common">Australian brush turkey</name>
    <dbReference type="NCBI Taxonomy" id="81907"/>
    <lineage>
        <taxon>Eukaryota</taxon>
        <taxon>Metazoa</taxon>
        <taxon>Chordata</taxon>
        <taxon>Craniata</taxon>
        <taxon>Vertebrata</taxon>
        <taxon>Euteleostomi</taxon>
        <taxon>Archelosauria</taxon>
        <taxon>Archosauria</taxon>
        <taxon>Dinosauria</taxon>
        <taxon>Saurischia</taxon>
        <taxon>Theropoda</taxon>
        <taxon>Coelurosauria</taxon>
        <taxon>Aves</taxon>
        <taxon>Neognathae</taxon>
        <taxon>Galloanserae</taxon>
        <taxon>Galliformes</taxon>
        <taxon>Megapodiidae</taxon>
        <taxon>Alectura</taxon>
    </lineage>
</organism>
<feature type="region of interest" description="Disordered" evidence="1">
    <location>
        <begin position="78"/>
        <end position="111"/>
    </location>
</feature>
<accession>A0A7L0WVL1</accession>
<dbReference type="OrthoDB" id="6077919at2759"/>
<dbReference type="AlphaFoldDB" id="A0A7L0WVL1"/>
<comment type="caution">
    <text evidence="2">The sequence shown here is derived from an EMBL/GenBank/DDBJ whole genome shotgun (WGS) entry which is preliminary data.</text>
</comment>